<organism evidence="3">
    <name type="scientific">marine metagenome</name>
    <dbReference type="NCBI Taxonomy" id="408172"/>
    <lineage>
        <taxon>unclassified sequences</taxon>
        <taxon>metagenomes</taxon>
        <taxon>ecological metagenomes</taxon>
    </lineage>
</organism>
<dbReference type="Gene3D" id="3.20.20.100">
    <property type="entry name" value="NADP-dependent oxidoreductase domain"/>
    <property type="match status" value="1"/>
</dbReference>
<dbReference type="EMBL" id="UINC01042720">
    <property type="protein sequence ID" value="SVB45729.1"/>
    <property type="molecule type" value="Genomic_DNA"/>
</dbReference>
<keyword evidence="1" id="KW-0560">Oxidoreductase</keyword>
<dbReference type="PANTHER" id="PTHR43364:SF4">
    <property type="entry name" value="NAD(P)-LINKED OXIDOREDUCTASE SUPERFAMILY PROTEIN"/>
    <property type="match status" value="1"/>
</dbReference>
<dbReference type="InterPro" id="IPR020471">
    <property type="entry name" value="AKR"/>
</dbReference>
<reference evidence="3" key="1">
    <citation type="submission" date="2018-05" db="EMBL/GenBank/DDBJ databases">
        <authorList>
            <person name="Lanie J.A."/>
            <person name="Ng W.-L."/>
            <person name="Kazmierczak K.M."/>
            <person name="Andrzejewski T.M."/>
            <person name="Davidsen T.M."/>
            <person name="Wayne K.J."/>
            <person name="Tettelin H."/>
            <person name="Glass J.I."/>
            <person name="Rusch D."/>
            <person name="Podicherti R."/>
            <person name="Tsui H.-C.T."/>
            <person name="Winkler M.E."/>
        </authorList>
    </citation>
    <scope>NUCLEOTIDE SEQUENCE</scope>
</reference>
<dbReference type="GO" id="GO:0005829">
    <property type="term" value="C:cytosol"/>
    <property type="evidence" value="ECO:0007669"/>
    <property type="project" value="TreeGrafter"/>
</dbReference>
<dbReference type="CDD" id="cd19087">
    <property type="entry name" value="AKR_AKR12A1_B1_C1"/>
    <property type="match status" value="1"/>
</dbReference>
<protein>
    <recommendedName>
        <fullName evidence="2">NADP-dependent oxidoreductase domain-containing protein</fullName>
    </recommendedName>
</protein>
<accession>A0A382E5N2</accession>
<dbReference type="Pfam" id="PF00248">
    <property type="entry name" value="Aldo_ket_red"/>
    <property type="match status" value="1"/>
</dbReference>
<evidence type="ECO:0000259" key="2">
    <source>
        <dbReference type="Pfam" id="PF00248"/>
    </source>
</evidence>
<feature type="domain" description="NADP-dependent oxidoreductase" evidence="2">
    <location>
        <begin position="15"/>
        <end position="305"/>
    </location>
</feature>
<sequence length="330" mass="36946">MEYRILGNTGVEVSKLCLGTMTFGGPADEKESANMFNLSRDAGINFFDCANVYENGHSEEILGKLMADSREQLIITSKAYFPTSNDVNARGGTRKHIMTAIEDSLKRLKTNYIDLYFLHRFDDFTPIEETLRALEDLVRHGKVLYLGASNFAAWQITKALGISAKNGWSRFECIQPMYNLVKRQAEVEIFPMALSENIGVISYSPLGGGLLTGKYGIKKRPKAGRLIENKMYKKRYGDPQVFKIAEKFSHLAKEQDLSPISLAIAWVASHPAVTAPIIGGRNSSQLKESLKSVDIKMTEKLRNHISALSPNPPIATDRNEEQTIYNYGQR</sequence>
<dbReference type="PRINTS" id="PR00069">
    <property type="entry name" value="ALDKETRDTASE"/>
</dbReference>
<dbReference type="PANTHER" id="PTHR43364">
    <property type="entry name" value="NADH-SPECIFIC METHYLGLYOXAL REDUCTASE-RELATED"/>
    <property type="match status" value="1"/>
</dbReference>
<dbReference type="InterPro" id="IPR036812">
    <property type="entry name" value="NAD(P)_OxRdtase_dom_sf"/>
</dbReference>
<dbReference type="SUPFAM" id="SSF51430">
    <property type="entry name" value="NAD(P)-linked oxidoreductase"/>
    <property type="match status" value="1"/>
</dbReference>
<dbReference type="InterPro" id="IPR050523">
    <property type="entry name" value="AKR_Detox_Biosynth"/>
</dbReference>
<evidence type="ECO:0000256" key="1">
    <source>
        <dbReference type="ARBA" id="ARBA00023002"/>
    </source>
</evidence>
<dbReference type="FunFam" id="3.20.20.100:FF:000004">
    <property type="entry name" value="Oxidoreductase, aldo/keto reductase"/>
    <property type="match status" value="1"/>
</dbReference>
<proteinExistence type="predicted"/>
<name>A0A382E5N2_9ZZZZ</name>
<dbReference type="GO" id="GO:0016491">
    <property type="term" value="F:oxidoreductase activity"/>
    <property type="evidence" value="ECO:0007669"/>
    <property type="project" value="UniProtKB-KW"/>
</dbReference>
<dbReference type="AlphaFoldDB" id="A0A382E5N2"/>
<gene>
    <name evidence="3" type="ORF">METZ01_LOCUS198583</name>
</gene>
<dbReference type="InterPro" id="IPR023210">
    <property type="entry name" value="NADP_OxRdtase_dom"/>
</dbReference>
<evidence type="ECO:0000313" key="3">
    <source>
        <dbReference type="EMBL" id="SVB45729.1"/>
    </source>
</evidence>